<dbReference type="PIRSF" id="PIRSF006221">
    <property type="entry name" value="Ketosamine-3-kinase"/>
    <property type="match status" value="1"/>
</dbReference>
<dbReference type="PANTHER" id="PTHR12149:SF8">
    <property type="entry name" value="PROTEIN-RIBULOSAMINE 3-KINASE"/>
    <property type="match status" value="1"/>
</dbReference>
<dbReference type="Gene3D" id="3.90.1200.10">
    <property type="match status" value="1"/>
</dbReference>
<comment type="similarity">
    <text evidence="3">Belongs to the fructosamine kinase family.</text>
</comment>
<gene>
    <name evidence="4" type="ORF">RAG0_00297</name>
</gene>
<proteinExistence type="inferred from homology"/>
<keyword evidence="3" id="KW-0808">Transferase</keyword>
<evidence type="ECO:0000313" key="4">
    <source>
        <dbReference type="EMBL" id="CZS88601.1"/>
    </source>
</evidence>
<dbReference type="InterPro" id="IPR016477">
    <property type="entry name" value="Fructo-/Ketosamine-3-kinase"/>
</dbReference>
<comment type="catalytic activity">
    <reaction evidence="2">
        <text>N(6)-D-ribulosyl-L-lysyl-[protein] + ATP = N(6)-(3-O-phospho-D-ribulosyl)-L-lysyl-[protein] + ADP + H(+)</text>
        <dbReference type="Rhea" id="RHEA:48432"/>
        <dbReference type="Rhea" id="RHEA-COMP:12103"/>
        <dbReference type="Rhea" id="RHEA-COMP:12104"/>
        <dbReference type="ChEBI" id="CHEBI:15378"/>
        <dbReference type="ChEBI" id="CHEBI:30616"/>
        <dbReference type="ChEBI" id="CHEBI:90418"/>
        <dbReference type="ChEBI" id="CHEBI:90420"/>
        <dbReference type="ChEBI" id="CHEBI:456216"/>
        <dbReference type="EC" id="2.7.1.172"/>
    </reaction>
    <physiologicalReaction direction="left-to-right" evidence="2">
        <dbReference type="Rhea" id="RHEA:48433"/>
    </physiologicalReaction>
</comment>
<dbReference type="GO" id="GO:0102193">
    <property type="term" value="F:protein-ribulosamine 3-kinase activity"/>
    <property type="evidence" value="ECO:0007669"/>
    <property type="project" value="UniProtKB-EC"/>
</dbReference>
<dbReference type="SUPFAM" id="SSF56112">
    <property type="entry name" value="Protein kinase-like (PK-like)"/>
    <property type="match status" value="1"/>
</dbReference>
<dbReference type="EC" id="2.7.1.172" evidence="1"/>
<name>A0A1E1JSF7_9HELO</name>
<dbReference type="FunFam" id="3.90.1200.10:FF:000018">
    <property type="entry name" value="Fructosamine-3-kinase, putative"/>
    <property type="match status" value="1"/>
</dbReference>
<protein>
    <recommendedName>
        <fullName evidence="1">protein-ribulosamine 3-kinase</fullName>
        <ecNumber evidence="1">2.7.1.172</ecNumber>
    </recommendedName>
</protein>
<dbReference type="Proteomes" id="UP000178912">
    <property type="component" value="Unassembled WGS sequence"/>
</dbReference>
<sequence>MAPKIDPAILKVLSLDAASTTLASHGGSGFSSTYKLSSRASDGQEKSYFVKTGGMGSAVMFAGEHASLSTIHNIFPTLCPQSFAHGPLSSSAGSFLVTDFLNLSPPSSSKSGSGLPLAQKLAKLHSTPAPMPDGCDRSMFGFPVPTCCGDTVQNNSYRESWADFYADCRIRHILRCAEKKQGSDASLSQLVSKTASQVVPRLLRDGHLTSPDGSPIVPVLVHGDLWSGNHGKGTIGTGEVEEVIFDPSACYAHSEFEFGIMGMFGGFEEKFNRDYWRVKGKDEPVDEWDDRRSLYELYHHLNHYAMFGGSYKTSAESIMRKLIKKYRDVS</sequence>
<evidence type="ECO:0000313" key="5">
    <source>
        <dbReference type="Proteomes" id="UP000178912"/>
    </source>
</evidence>
<dbReference type="GO" id="GO:0016301">
    <property type="term" value="F:kinase activity"/>
    <property type="evidence" value="ECO:0007669"/>
    <property type="project" value="UniProtKB-UniRule"/>
</dbReference>
<evidence type="ECO:0000256" key="1">
    <source>
        <dbReference type="ARBA" id="ARBA00011961"/>
    </source>
</evidence>
<dbReference type="EMBL" id="FJUX01000001">
    <property type="protein sequence ID" value="CZS88601.1"/>
    <property type="molecule type" value="Genomic_DNA"/>
</dbReference>
<evidence type="ECO:0000256" key="2">
    <source>
        <dbReference type="ARBA" id="ARBA00048655"/>
    </source>
</evidence>
<keyword evidence="3 4" id="KW-0418">Kinase</keyword>
<evidence type="ECO:0000256" key="3">
    <source>
        <dbReference type="PIRNR" id="PIRNR006221"/>
    </source>
</evidence>
<organism evidence="4 5">
    <name type="scientific">Rhynchosporium agropyri</name>
    <dbReference type="NCBI Taxonomy" id="914238"/>
    <lineage>
        <taxon>Eukaryota</taxon>
        <taxon>Fungi</taxon>
        <taxon>Dikarya</taxon>
        <taxon>Ascomycota</taxon>
        <taxon>Pezizomycotina</taxon>
        <taxon>Leotiomycetes</taxon>
        <taxon>Helotiales</taxon>
        <taxon>Ploettnerulaceae</taxon>
        <taxon>Rhynchosporium</taxon>
    </lineage>
</organism>
<accession>A0A1E1JSF7</accession>
<dbReference type="InterPro" id="IPR011009">
    <property type="entry name" value="Kinase-like_dom_sf"/>
</dbReference>
<dbReference type="AlphaFoldDB" id="A0A1E1JSF7"/>
<dbReference type="OrthoDB" id="5772781at2759"/>
<dbReference type="PANTHER" id="PTHR12149">
    <property type="entry name" value="FRUCTOSAMINE 3 KINASE-RELATED PROTEIN"/>
    <property type="match status" value="1"/>
</dbReference>
<dbReference type="Pfam" id="PF03881">
    <property type="entry name" value="Fructosamin_kin"/>
    <property type="match status" value="1"/>
</dbReference>
<keyword evidence="5" id="KW-1185">Reference proteome</keyword>
<reference evidence="5" key="1">
    <citation type="submission" date="2016-03" db="EMBL/GenBank/DDBJ databases">
        <authorList>
            <person name="Guldener U."/>
        </authorList>
    </citation>
    <scope>NUCLEOTIDE SEQUENCE [LARGE SCALE GENOMIC DNA]</scope>
    <source>
        <strain evidence="5">04CH-RAC-A.6.1</strain>
    </source>
</reference>